<dbReference type="EMBL" id="UINC01171017">
    <property type="protein sequence ID" value="SVD75350.1"/>
    <property type="molecule type" value="Genomic_DNA"/>
</dbReference>
<feature type="non-terminal residue" evidence="3">
    <location>
        <position position="187"/>
    </location>
</feature>
<dbReference type="Pfam" id="PF00005">
    <property type="entry name" value="ABC_tran"/>
    <property type="match status" value="1"/>
</dbReference>
<proteinExistence type="predicted"/>
<dbReference type="InterPro" id="IPR027417">
    <property type="entry name" value="P-loop_NTPase"/>
</dbReference>
<dbReference type="PANTHER" id="PTHR42855">
    <property type="entry name" value="ABC TRANSPORTER ATP-BINDING SUBUNIT"/>
    <property type="match status" value="1"/>
</dbReference>
<feature type="domain" description="ABC transporter" evidence="2">
    <location>
        <begin position="17"/>
        <end position="187"/>
    </location>
</feature>
<gene>
    <name evidence="3" type="ORF">METZ01_LOCUS428204</name>
</gene>
<evidence type="ECO:0000313" key="3">
    <source>
        <dbReference type="EMBL" id="SVD75350.1"/>
    </source>
</evidence>
<dbReference type="GO" id="GO:0005524">
    <property type="term" value="F:ATP binding"/>
    <property type="evidence" value="ECO:0007669"/>
    <property type="project" value="InterPro"/>
</dbReference>
<protein>
    <recommendedName>
        <fullName evidence="2">ABC transporter domain-containing protein</fullName>
    </recommendedName>
</protein>
<reference evidence="3" key="1">
    <citation type="submission" date="2018-05" db="EMBL/GenBank/DDBJ databases">
        <authorList>
            <person name="Lanie J.A."/>
            <person name="Ng W.-L."/>
            <person name="Kazmierczak K.M."/>
            <person name="Andrzejewski T.M."/>
            <person name="Davidsen T.M."/>
            <person name="Wayne K.J."/>
            <person name="Tettelin H."/>
            <person name="Glass J.I."/>
            <person name="Rusch D."/>
            <person name="Podicherti R."/>
            <person name="Tsui H.-C.T."/>
            <person name="Winkler M.E."/>
        </authorList>
    </citation>
    <scope>NUCLEOTIDE SEQUENCE</scope>
</reference>
<evidence type="ECO:0000259" key="2">
    <source>
        <dbReference type="Pfam" id="PF00005"/>
    </source>
</evidence>
<organism evidence="3">
    <name type="scientific">marine metagenome</name>
    <dbReference type="NCBI Taxonomy" id="408172"/>
    <lineage>
        <taxon>unclassified sequences</taxon>
        <taxon>metagenomes</taxon>
        <taxon>ecological metagenomes</taxon>
    </lineage>
</organism>
<dbReference type="SUPFAM" id="SSF52540">
    <property type="entry name" value="P-loop containing nucleoside triphosphate hydrolases"/>
    <property type="match status" value="1"/>
</dbReference>
<dbReference type="AlphaFoldDB" id="A0A382XWW3"/>
<keyword evidence="1" id="KW-0175">Coiled coil</keyword>
<dbReference type="PANTHER" id="PTHR42855:SF1">
    <property type="entry name" value="ABC TRANSPORTER DOMAIN-CONTAINING PROTEIN"/>
    <property type="match status" value="1"/>
</dbReference>
<dbReference type="Gene3D" id="3.40.50.300">
    <property type="entry name" value="P-loop containing nucleotide triphosphate hydrolases"/>
    <property type="match status" value="1"/>
</dbReference>
<dbReference type="InterPro" id="IPR003439">
    <property type="entry name" value="ABC_transporter-like_ATP-bd"/>
</dbReference>
<dbReference type="InterPro" id="IPR051309">
    <property type="entry name" value="ABCF_ATPase"/>
</dbReference>
<feature type="coiled-coil region" evidence="1">
    <location>
        <begin position="92"/>
        <end position="119"/>
    </location>
</feature>
<accession>A0A382XWW3</accession>
<name>A0A382XWW3_9ZZZZ</name>
<dbReference type="GO" id="GO:0016887">
    <property type="term" value="F:ATP hydrolysis activity"/>
    <property type="evidence" value="ECO:0007669"/>
    <property type="project" value="InterPro"/>
</dbReference>
<sequence length="187" mass="21373">MIKVNNLSLDFAGNIIFKNISLQVKKTDRIGLIGNNGSGKTTLLNLLSKKIIPTDGSISQDKDIKIAYLPQELYFKSNTILKEFVIGNNSELIELDKRIDEINNKLSKEKLEKKQFKLLDDLEEIQYKKDNMNILKLEINSEKIMKGLGFANIDFTKNINNFSGGWKMRAELSRLLVLKPEILLLDE</sequence>
<evidence type="ECO:0000256" key="1">
    <source>
        <dbReference type="SAM" id="Coils"/>
    </source>
</evidence>